<protein>
    <submittedName>
        <fullName evidence="1">Regulatory protein SoxS</fullName>
    </submittedName>
</protein>
<dbReference type="Proteomes" id="UP000002033">
    <property type="component" value="Chromosome"/>
</dbReference>
<dbReference type="KEGG" id="hdn:Hden_0701"/>
<dbReference type="Gene3D" id="3.40.30.10">
    <property type="entry name" value="Glutaredoxin"/>
    <property type="match status" value="1"/>
</dbReference>
<dbReference type="EMBL" id="CP002083">
    <property type="protein sequence ID" value="ADJ22521.1"/>
    <property type="molecule type" value="Genomic_DNA"/>
</dbReference>
<dbReference type="AlphaFoldDB" id="D8JT36"/>
<dbReference type="OrthoDB" id="7362982at2"/>
<dbReference type="eggNOG" id="COG2143">
    <property type="taxonomic scope" value="Bacteria"/>
</dbReference>
<dbReference type="InterPro" id="IPR036249">
    <property type="entry name" value="Thioredoxin-like_sf"/>
</dbReference>
<name>D8JT36_HYPDA</name>
<reference evidence="2" key="1">
    <citation type="journal article" date="2011" name="J. Bacteriol.">
        <title>Genome sequences of eight morphologically diverse alphaproteobacteria.</title>
        <authorList>
            <consortium name="US DOE Joint Genome Institute"/>
            <person name="Brown P.J."/>
            <person name="Kysela D.T."/>
            <person name="Buechlein A."/>
            <person name="Hemmerich C."/>
            <person name="Brun Y.V."/>
        </authorList>
    </citation>
    <scope>NUCLEOTIDE SEQUENCE [LARGE SCALE GENOMIC DNA]</scope>
    <source>
        <strain evidence="2">ATCC 51888 / DSM 1869 / NCIB 11706 / TK 0415</strain>
    </source>
</reference>
<dbReference type="STRING" id="582899.Hden_0701"/>
<evidence type="ECO:0000313" key="2">
    <source>
        <dbReference type="Proteomes" id="UP000002033"/>
    </source>
</evidence>
<dbReference type="HOGENOM" id="CLU_137861_1_0_5"/>
<accession>D8JT36</accession>
<evidence type="ECO:0000313" key="1">
    <source>
        <dbReference type="EMBL" id="ADJ22521.1"/>
    </source>
</evidence>
<dbReference type="SUPFAM" id="SSF52833">
    <property type="entry name" value="Thioredoxin-like"/>
    <property type="match status" value="1"/>
</dbReference>
<gene>
    <name evidence="1" type="ordered locus">Hden_0701</name>
</gene>
<sequence>MLLPVLLPVRSADAAEVLMFVRPGCSWCELWRKEIGPIYPKTPEGRLAPLHELDIGSAPATLKLKSPLVYTPTFVVVSENQEVGRVTGYPGPDFFWSLLSRVLLDVPRDEP</sequence>
<organism evidence="1 2">
    <name type="scientific">Hyphomicrobium denitrificans (strain ATCC 51888 / DSM 1869 / NCIMB 11706 / TK 0415)</name>
    <dbReference type="NCBI Taxonomy" id="582899"/>
    <lineage>
        <taxon>Bacteria</taxon>
        <taxon>Pseudomonadati</taxon>
        <taxon>Pseudomonadota</taxon>
        <taxon>Alphaproteobacteria</taxon>
        <taxon>Hyphomicrobiales</taxon>
        <taxon>Hyphomicrobiaceae</taxon>
        <taxon>Hyphomicrobium</taxon>
    </lineage>
</organism>
<keyword evidence="2" id="KW-1185">Reference proteome</keyword>
<proteinExistence type="predicted"/>